<feature type="chain" id="PRO_5046856882" evidence="1">
    <location>
        <begin position="18"/>
        <end position="208"/>
    </location>
</feature>
<dbReference type="EMBL" id="NRSG01000014">
    <property type="protein sequence ID" value="MBK1657300.1"/>
    <property type="molecule type" value="Genomic_DNA"/>
</dbReference>
<keyword evidence="1" id="KW-0732">Signal</keyword>
<dbReference type="Proteomes" id="UP000697995">
    <property type="component" value="Unassembled WGS sequence"/>
</dbReference>
<protein>
    <submittedName>
        <fullName evidence="2">Uncharacterized protein</fullName>
    </submittedName>
</protein>
<accession>A0ABS1CS58</accession>
<organism evidence="2 3">
    <name type="scientific">Paracraurococcus ruber</name>
    <dbReference type="NCBI Taxonomy" id="77675"/>
    <lineage>
        <taxon>Bacteria</taxon>
        <taxon>Pseudomonadati</taxon>
        <taxon>Pseudomonadota</taxon>
        <taxon>Alphaproteobacteria</taxon>
        <taxon>Acetobacterales</taxon>
        <taxon>Roseomonadaceae</taxon>
        <taxon>Paracraurococcus</taxon>
    </lineage>
</organism>
<feature type="signal peptide" evidence="1">
    <location>
        <begin position="1"/>
        <end position="17"/>
    </location>
</feature>
<name>A0ABS1CS58_9PROT</name>
<keyword evidence="3" id="KW-1185">Reference proteome</keyword>
<comment type="caution">
    <text evidence="2">The sequence shown here is derived from an EMBL/GenBank/DDBJ whole genome shotgun (WGS) entry which is preliminary data.</text>
</comment>
<evidence type="ECO:0000256" key="1">
    <source>
        <dbReference type="SAM" id="SignalP"/>
    </source>
</evidence>
<sequence>MRVWALGLLLLAGPAAGQGVKGPATADAVAGGLPADLAGWRRGAVTDFTQRPGGAGLGAAVEYRPAPGGPGIATVYLYDRGRTDLRDGAASPEVEAELRGAVGEVEAVAPLRRYRVAERGTPVDLRGAGGREGLRCQPLVLAFEGGTLADSTVCLGVVAGRFVKLRMTLPAAAEDFSAKAVAAFGQAVLAELQPPAPPPPAAPSRRRG</sequence>
<dbReference type="RefSeq" id="WP_133218235.1">
    <property type="nucleotide sequence ID" value="NZ_NRSG01000014.1"/>
</dbReference>
<reference evidence="2 3" key="1">
    <citation type="journal article" date="2020" name="Microorganisms">
        <title>Osmotic Adaptation and Compatible Solute Biosynthesis of Phototrophic Bacteria as Revealed from Genome Analyses.</title>
        <authorList>
            <person name="Imhoff J.F."/>
            <person name="Rahn T."/>
            <person name="Kunzel S."/>
            <person name="Keller A."/>
            <person name="Neulinger S.C."/>
        </authorList>
    </citation>
    <scope>NUCLEOTIDE SEQUENCE [LARGE SCALE GENOMIC DNA]</scope>
    <source>
        <strain evidence="2 3">DSM 15382</strain>
    </source>
</reference>
<evidence type="ECO:0000313" key="2">
    <source>
        <dbReference type="EMBL" id="MBK1657300.1"/>
    </source>
</evidence>
<gene>
    <name evidence="2" type="ORF">CKO45_03530</name>
</gene>
<proteinExistence type="predicted"/>
<evidence type="ECO:0000313" key="3">
    <source>
        <dbReference type="Proteomes" id="UP000697995"/>
    </source>
</evidence>